<evidence type="ECO:0000313" key="4">
    <source>
        <dbReference type="EMBL" id="KAJ5255878.1"/>
    </source>
</evidence>
<evidence type="ECO:0000256" key="1">
    <source>
        <dbReference type="ARBA" id="ARBA00006484"/>
    </source>
</evidence>
<reference evidence="4 5" key="1">
    <citation type="journal article" date="2023" name="IMA Fungus">
        <title>Comparative genomic study of the Penicillium genus elucidates a diverse pangenome and 15 lateral gene transfer events.</title>
        <authorList>
            <person name="Petersen C."/>
            <person name="Sorensen T."/>
            <person name="Nielsen M.R."/>
            <person name="Sondergaard T.E."/>
            <person name="Sorensen J.L."/>
            <person name="Fitzpatrick D.A."/>
            <person name="Frisvad J.C."/>
            <person name="Nielsen K.L."/>
        </authorList>
    </citation>
    <scope>NUCLEOTIDE SEQUENCE [LARGE SCALE GENOMIC DNA]</scope>
    <source>
        <strain evidence="4 5">IBT 3361</strain>
    </source>
</reference>
<dbReference type="InterPro" id="IPR036291">
    <property type="entry name" value="NAD(P)-bd_dom_sf"/>
</dbReference>
<dbReference type="Gene3D" id="3.40.50.720">
    <property type="entry name" value="NAD(P)-binding Rossmann-like Domain"/>
    <property type="match status" value="1"/>
</dbReference>
<organism evidence="4 5">
    <name type="scientific">Penicillium chrysogenum</name>
    <name type="common">Penicillium notatum</name>
    <dbReference type="NCBI Taxonomy" id="5076"/>
    <lineage>
        <taxon>Eukaryota</taxon>
        <taxon>Fungi</taxon>
        <taxon>Dikarya</taxon>
        <taxon>Ascomycota</taxon>
        <taxon>Pezizomycotina</taxon>
        <taxon>Eurotiomycetes</taxon>
        <taxon>Eurotiomycetidae</taxon>
        <taxon>Eurotiales</taxon>
        <taxon>Aspergillaceae</taxon>
        <taxon>Penicillium</taxon>
        <taxon>Penicillium chrysogenum species complex</taxon>
    </lineage>
</organism>
<proteinExistence type="inferred from homology"/>
<evidence type="ECO:0000313" key="5">
    <source>
        <dbReference type="Proteomes" id="UP001220256"/>
    </source>
</evidence>
<evidence type="ECO:0000256" key="3">
    <source>
        <dbReference type="ARBA" id="ARBA00023002"/>
    </source>
</evidence>
<keyword evidence="3" id="KW-0560">Oxidoreductase</keyword>
<accession>A0ABQ8W5B7</accession>
<protein>
    <recommendedName>
        <fullName evidence="6">WW domain-containing oxidoreductase</fullName>
    </recommendedName>
</protein>
<dbReference type="EMBL" id="JAPVEB010000010">
    <property type="protein sequence ID" value="KAJ5255878.1"/>
    <property type="molecule type" value="Genomic_DNA"/>
</dbReference>
<sequence length="341" mass="37489">MTSSDSTQSALLRFCPLGQTSPDTTTENVLGRKNSYCDGYLIGLGKVTTPWNIQTPAKHEHEQGFEAIKQLLQQTQPYNFILGVRDTEKTRVAYNDLKFDTSKHSVCVLPLDLLNLKSVQSFAKQALAKLGERPLNYLFLIAGFLASADGPGPHGSQWCESYVVNHLAQHYLTHQFAETLSASQSRIVVVSSGAIRNVRGGDPSTLDVDLKANSGANARVVYSASKFTQLLGAHYWRRSLPNCTVVAVSPGLIPNTKLAQHSSLALTMDMPDAKTVPEGAQNILRAVTVDNLPADPEQIFLTSWGEWWPKDVYASSLDPALQDKWCLGKEDIENSEPVFKE</sequence>
<dbReference type="SUPFAM" id="SSF51735">
    <property type="entry name" value="NAD(P)-binding Rossmann-fold domains"/>
    <property type="match status" value="1"/>
</dbReference>
<comment type="caution">
    <text evidence="4">The sequence shown here is derived from an EMBL/GenBank/DDBJ whole genome shotgun (WGS) entry which is preliminary data.</text>
</comment>
<name>A0ABQ8W5B7_PENCH</name>
<dbReference type="Proteomes" id="UP001220256">
    <property type="component" value="Unassembled WGS sequence"/>
</dbReference>
<evidence type="ECO:0008006" key="6">
    <source>
        <dbReference type="Google" id="ProtNLM"/>
    </source>
</evidence>
<gene>
    <name evidence="4" type="ORF">N7505_011029</name>
</gene>
<comment type="similarity">
    <text evidence="1">Belongs to the short-chain dehydrogenases/reductases (SDR) family.</text>
</comment>
<evidence type="ECO:0000256" key="2">
    <source>
        <dbReference type="ARBA" id="ARBA00022857"/>
    </source>
</evidence>
<dbReference type="PANTHER" id="PTHR24320:SF148">
    <property type="entry name" value="NAD(P)-BINDING ROSSMANN-FOLD SUPERFAMILY PROTEIN"/>
    <property type="match status" value="1"/>
</dbReference>
<dbReference type="PANTHER" id="PTHR24320">
    <property type="entry name" value="RETINOL DEHYDROGENASE"/>
    <property type="match status" value="1"/>
</dbReference>
<keyword evidence="2" id="KW-0521">NADP</keyword>
<keyword evidence="5" id="KW-1185">Reference proteome</keyword>